<reference evidence="2 3" key="1">
    <citation type="submission" date="2019-02" db="EMBL/GenBank/DDBJ databases">
        <title>Deep-cultivation of Planctomycetes and their phenomic and genomic characterization uncovers novel biology.</title>
        <authorList>
            <person name="Wiegand S."/>
            <person name="Jogler M."/>
            <person name="Boedeker C."/>
            <person name="Pinto D."/>
            <person name="Vollmers J."/>
            <person name="Rivas-Marin E."/>
            <person name="Kohn T."/>
            <person name="Peeters S.H."/>
            <person name="Heuer A."/>
            <person name="Rast P."/>
            <person name="Oberbeckmann S."/>
            <person name="Bunk B."/>
            <person name="Jeske O."/>
            <person name="Meyerdierks A."/>
            <person name="Storesund J.E."/>
            <person name="Kallscheuer N."/>
            <person name="Luecker S."/>
            <person name="Lage O.M."/>
            <person name="Pohl T."/>
            <person name="Merkel B.J."/>
            <person name="Hornburger P."/>
            <person name="Mueller R.-W."/>
            <person name="Bruemmer F."/>
            <person name="Labrenz M."/>
            <person name="Spormann A.M."/>
            <person name="Op Den Camp H."/>
            <person name="Overmann J."/>
            <person name="Amann R."/>
            <person name="Jetten M.S.M."/>
            <person name="Mascher T."/>
            <person name="Medema M.H."/>
            <person name="Devos D.P."/>
            <person name="Kaster A.-K."/>
            <person name="Ovreas L."/>
            <person name="Rohde M."/>
            <person name="Galperin M.Y."/>
            <person name="Jogler C."/>
        </authorList>
    </citation>
    <scope>NUCLEOTIDE SEQUENCE [LARGE SCALE GENOMIC DNA]</scope>
    <source>
        <strain evidence="2 3">Mal64</strain>
    </source>
</reference>
<feature type="chain" id="PRO_5023009279" description="PEP-CTERM protein-sorting domain-containing protein" evidence="1">
    <location>
        <begin position="21"/>
        <end position="244"/>
    </location>
</feature>
<evidence type="ECO:0000313" key="3">
    <source>
        <dbReference type="Proteomes" id="UP000315440"/>
    </source>
</evidence>
<evidence type="ECO:0000256" key="1">
    <source>
        <dbReference type="SAM" id="SignalP"/>
    </source>
</evidence>
<accession>A0A5C5ZMX6</accession>
<evidence type="ECO:0000313" key="2">
    <source>
        <dbReference type="EMBL" id="TWT88520.1"/>
    </source>
</evidence>
<protein>
    <recommendedName>
        <fullName evidence="4">PEP-CTERM protein-sorting domain-containing protein</fullName>
    </recommendedName>
</protein>
<evidence type="ECO:0008006" key="4">
    <source>
        <dbReference type="Google" id="ProtNLM"/>
    </source>
</evidence>
<dbReference type="Proteomes" id="UP000315440">
    <property type="component" value="Unassembled WGS sequence"/>
</dbReference>
<dbReference type="OrthoDB" id="274979at2"/>
<feature type="signal peptide" evidence="1">
    <location>
        <begin position="1"/>
        <end position="20"/>
    </location>
</feature>
<organism evidence="2 3">
    <name type="scientific">Pseudobythopirellula maris</name>
    <dbReference type="NCBI Taxonomy" id="2527991"/>
    <lineage>
        <taxon>Bacteria</taxon>
        <taxon>Pseudomonadati</taxon>
        <taxon>Planctomycetota</taxon>
        <taxon>Planctomycetia</taxon>
        <taxon>Pirellulales</taxon>
        <taxon>Lacipirellulaceae</taxon>
        <taxon>Pseudobythopirellula</taxon>
    </lineage>
</organism>
<gene>
    <name evidence="2" type="ORF">Mal64_20030</name>
</gene>
<dbReference type="RefSeq" id="WP_146399649.1">
    <property type="nucleotide sequence ID" value="NZ_SJPQ01000002.1"/>
</dbReference>
<keyword evidence="1" id="KW-0732">Signal</keyword>
<comment type="caution">
    <text evidence="2">The sequence shown here is derived from an EMBL/GenBank/DDBJ whole genome shotgun (WGS) entry which is preliminary data.</text>
</comment>
<name>A0A5C5ZMX6_9BACT</name>
<sequence precursor="true">MTRLTIATAAIALLVLPACAAQAERFQFGSNANGVSGLTTATVTEGPATMTLAAAPYGAVFNEASSSGLGLNSRAIAGVTDNSNDKFDVLGGAAAGEGESITFSFDQPGYITMLDFDGVKDESFEFFYLTIPGGEVWSIFDSQIGLRLKDIGEIAEPNVTLLTEAGAADDDLFDLHIPFQAGEVFTLQYSEYFPDASNWADGFTPFEGNGSKFQGLEATFVPEPTAGLLGLIGLAWGALAMRRV</sequence>
<dbReference type="EMBL" id="SJPQ01000002">
    <property type="protein sequence ID" value="TWT88520.1"/>
    <property type="molecule type" value="Genomic_DNA"/>
</dbReference>
<dbReference type="AlphaFoldDB" id="A0A5C5ZMX6"/>
<proteinExistence type="predicted"/>
<keyword evidence="3" id="KW-1185">Reference proteome</keyword>